<feature type="compositionally biased region" description="Basic and acidic residues" evidence="2">
    <location>
        <begin position="600"/>
        <end position="642"/>
    </location>
</feature>
<feature type="coiled-coil region" evidence="1">
    <location>
        <begin position="969"/>
        <end position="1024"/>
    </location>
</feature>
<dbReference type="EMBL" id="JAAGWK010000030">
    <property type="protein sequence ID" value="NEL56134.1"/>
    <property type="molecule type" value="Genomic_DNA"/>
</dbReference>
<dbReference type="Pfam" id="PF13558">
    <property type="entry name" value="SbcC_Walker_B"/>
    <property type="match status" value="1"/>
</dbReference>
<gene>
    <name evidence="3" type="ORF">G1H19_19350</name>
</gene>
<evidence type="ECO:0000313" key="4">
    <source>
        <dbReference type="Proteomes" id="UP000470470"/>
    </source>
</evidence>
<name>A0A7K3WI52_9ACTN</name>
<proteinExistence type="predicted"/>
<feature type="region of interest" description="Disordered" evidence="2">
    <location>
        <begin position="434"/>
        <end position="471"/>
    </location>
</feature>
<dbReference type="InterPro" id="IPR027417">
    <property type="entry name" value="P-loop_NTPase"/>
</dbReference>
<evidence type="ECO:0000313" key="3">
    <source>
        <dbReference type="EMBL" id="NEL56134.1"/>
    </source>
</evidence>
<evidence type="ECO:0000256" key="2">
    <source>
        <dbReference type="SAM" id="MobiDB-lite"/>
    </source>
</evidence>
<dbReference type="SUPFAM" id="SSF52540">
    <property type="entry name" value="P-loop containing nucleoside triphosphate hydrolases"/>
    <property type="match status" value="1"/>
</dbReference>
<dbReference type="Proteomes" id="UP000470470">
    <property type="component" value="Unassembled WGS sequence"/>
</dbReference>
<evidence type="ECO:0000256" key="1">
    <source>
        <dbReference type="SAM" id="Coils"/>
    </source>
</evidence>
<dbReference type="NCBIfam" id="TIGR02680">
    <property type="entry name" value="TIGR02680 family protein"/>
    <property type="match status" value="1"/>
</dbReference>
<keyword evidence="4" id="KW-1185">Reference proteome</keyword>
<sequence>MTATLPTPAEDLGQAPLKRYDSRWRLHRGGIVNVWFYYDEQFTFSGGRVIWRGTNGAGKSRALEMLLPFLLDADRRNIDATGAKKVRLEDLMSHGAGEQTNRVGYLWLELEGEADDGSREYLTLGAFIRFSKATAEAKAWYFVTPLRVGADLPLLGEDREPLSRERLTELVGAERITEKAETHRDRVRADVFGLTGEAGKQRYAGLLQLLHVLRNPDVGNRIEAGELPKLVSAALPPLSDVALSNAGQQLDALSETRATQQALEEDAGHLAGFLDSYRRYVAGVLLTAGGAAREAAGSARAAAAHARTETGTHEKLIGEHAAAAAELTRLTARDRELDGTILGIRTSQEYKDATQLDDVERRVAALHTAAAGALTAAGSAREHEAHQVQAADGRATEVAQAADRAATTLREAQTGLQASGMDTDVLPAAAAAQIGEDTPLSEPVRTDVDTDPQPAARPVPHRLTVTPTDPRAAAEAARRVQQAADRRAGQAGTRLATAQDLQRRLTQVERAEDNAEAADRTAEISADDAATAADLRDTVAATLAAEWRRWTGDATTTTLLGDVSWADTAAGPLLADAEALTGDGGAIDLTDLDRVAAEAAEPARERLADERADLRRRQEQDDQRRTDLDIEARGLRAERDPEPLSPPWQTAAPDDSMPLWQALDFTDPDLPDIHKGGIEGALHAAGLLTAHLSPTGTVTAAAAGQVLLAPAGPRAARPLSQLLTADPESPAEPTLVADVLARIALDDATHPVWVGTDGSWGNGPLRGHHPAAAARHIGAAARAASRAARLAEITAEVDRLDEADAARAAERGALREREQALTAHLRTAPRSGPLTQARAAAVTAATRADRDEQAAVTARTAATRLRDAWAAAHAQHVEACRAFGLPTDTDALATIRRDATAAAGACGRLAGRLAELGAAVDRHAAALTLAATATGKRRAAEAGAENEWGVWRAADAEVAALRASVGAEATAIRARLQEAETEAKQVKSALGAAVTVEGDLGRQASAAEERVRHAEESAATARAALAAAVDRLRAITALRGLAAAVTDGQTLPDLPPADPVTIAADDVDAAVRRLESAVNGRGDDVDTTAILRAQQNLERDLQGTFDVFATDVGGVWLFDLVDATGTHTIASGHDLLQRRTTEGRTALTERERTVFTDFVLGGVAEELRDRLKQARELIDAMNDSLDTIRTSHGIGVRVNWNLAVADDDPLARIRQLVTLSGEVRRPEQDAELIALITARVEDFMSHDPTAGYATHLTAALDYRKWHEVEPLILGPAPGQKRTISRRSKLSQGETRFVSYVTLFAAIDAYLSGLPDVTRALRLIVLDDAFAKVDNRTIGVLMGLLVRLDIDFAMTGHALWGTYPQVPSLDVYEVRRREGSAAITTHVHWDGHTRHLRVAP</sequence>
<feature type="region of interest" description="Disordered" evidence="2">
    <location>
        <begin position="600"/>
        <end position="649"/>
    </location>
</feature>
<comment type="caution">
    <text evidence="3">The sequence shown here is derived from an EMBL/GenBank/DDBJ whole genome shotgun (WGS) entry which is preliminary data.</text>
</comment>
<reference evidence="3 4" key="1">
    <citation type="submission" date="2020-02" db="EMBL/GenBank/DDBJ databases">
        <title>The whole genome sequence of CPCC 205119.</title>
        <authorList>
            <person name="Jiang Z."/>
        </authorList>
    </citation>
    <scope>NUCLEOTIDE SEQUENCE [LARGE SCALE GENOMIC DNA]</scope>
    <source>
        <strain evidence="3 4">CPCC 205119</strain>
    </source>
</reference>
<accession>A0A7K3WI52</accession>
<keyword evidence="1" id="KW-0175">Coiled coil</keyword>
<dbReference type="InterPro" id="IPR013496">
    <property type="entry name" value="CHP02680"/>
</dbReference>
<dbReference type="RefSeq" id="WP_152727269.1">
    <property type="nucleotide sequence ID" value="NZ_JAABOZ010000001.1"/>
</dbReference>
<protein>
    <submittedName>
        <fullName evidence="3">TIGR02680 family protein</fullName>
    </submittedName>
</protein>
<organism evidence="3 4">
    <name type="scientific">Goekera deserti</name>
    <dbReference type="NCBI Taxonomy" id="2497753"/>
    <lineage>
        <taxon>Bacteria</taxon>
        <taxon>Bacillati</taxon>
        <taxon>Actinomycetota</taxon>
        <taxon>Actinomycetes</taxon>
        <taxon>Geodermatophilales</taxon>
        <taxon>Geodermatophilaceae</taxon>
        <taxon>Goekera</taxon>
    </lineage>
</organism>